<dbReference type="InterPro" id="IPR010982">
    <property type="entry name" value="Lambda_DNA-bd_dom_sf"/>
</dbReference>
<dbReference type="InterPro" id="IPR001387">
    <property type="entry name" value="Cro/C1-type_HTH"/>
</dbReference>
<dbReference type="Proteomes" id="UP000312102">
    <property type="component" value="Chromosome"/>
</dbReference>
<protein>
    <submittedName>
        <fullName evidence="2">Helix-turn-helix domain-containing protein</fullName>
    </submittedName>
</protein>
<evidence type="ECO:0000259" key="1">
    <source>
        <dbReference type="PROSITE" id="PS50943"/>
    </source>
</evidence>
<evidence type="ECO:0000313" key="2">
    <source>
        <dbReference type="EMBL" id="QDD13350.1"/>
    </source>
</evidence>
<organism evidence="2 3">
    <name type="scientific">Candidatus Methylopumilus rimovensis</name>
    <dbReference type="NCBI Taxonomy" id="2588535"/>
    <lineage>
        <taxon>Bacteria</taxon>
        <taxon>Pseudomonadati</taxon>
        <taxon>Pseudomonadota</taxon>
        <taxon>Betaproteobacteria</taxon>
        <taxon>Nitrosomonadales</taxon>
        <taxon>Methylophilaceae</taxon>
        <taxon>Candidatus Methylopumilus</taxon>
    </lineage>
</organism>
<dbReference type="SMART" id="SM00530">
    <property type="entry name" value="HTH_XRE"/>
    <property type="match status" value="1"/>
</dbReference>
<evidence type="ECO:0000313" key="3">
    <source>
        <dbReference type="Proteomes" id="UP000312102"/>
    </source>
</evidence>
<sequence>MYVICNILCKVYFTFINRIVILHFMNMVDIGRTVKEKRGLLNLSQAKLASLSQVSRITINALENAQLKEIGVTKLLSIMKSLDMTFDFKHNSEPHKVLIQMTNSANVSYKDLLTPTVFKNALVKAAMPKKYIGNMMYFFDEAPESMVNKTIQAVATLKKMEPLTIKNNAKKIAQEIKSPRSMWYDNK</sequence>
<dbReference type="SUPFAM" id="SSF47413">
    <property type="entry name" value="lambda repressor-like DNA-binding domains"/>
    <property type="match status" value="1"/>
</dbReference>
<dbReference type="AlphaFoldDB" id="A0AAF1D7K0"/>
<dbReference type="Gene3D" id="1.10.260.40">
    <property type="entry name" value="lambda repressor-like DNA-binding domains"/>
    <property type="match status" value="1"/>
</dbReference>
<gene>
    <name evidence="2" type="ORF">FIT61_02595</name>
</gene>
<dbReference type="KEGG" id="mrk:FIT61_02595"/>
<keyword evidence="3" id="KW-1185">Reference proteome</keyword>
<proteinExistence type="predicted"/>
<dbReference type="Pfam" id="PF01381">
    <property type="entry name" value="HTH_3"/>
    <property type="match status" value="1"/>
</dbReference>
<feature type="domain" description="HTH cro/C1-type" evidence="1">
    <location>
        <begin position="34"/>
        <end position="89"/>
    </location>
</feature>
<dbReference type="EMBL" id="CP040986">
    <property type="protein sequence ID" value="QDD13350.1"/>
    <property type="molecule type" value="Genomic_DNA"/>
</dbReference>
<name>A0AAF1D7K0_9PROT</name>
<dbReference type="CDD" id="cd00093">
    <property type="entry name" value="HTH_XRE"/>
    <property type="match status" value="1"/>
</dbReference>
<dbReference type="GO" id="GO:0003677">
    <property type="term" value="F:DNA binding"/>
    <property type="evidence" value="ECO:0007669"/>
    <property type="project" value="InterPro"/>
</dbReference>
<reference evidence="2 3" key="1">
    <citation type="journal article" date="2019" name="ISME J.">
        <title>Evolution in action: habitat transition from sediment to the pelagial leads to genome streamlining in Methylophilaceae.</title>
        <authorList>
            <person name="Salcher M."/>
            <person name="Schaefle D."/>
            <person name="Kaspar M."/>
            <person name="Neuenschwander S.M."/>
            <person name="Ghai R."/>
        </authorList>
    </citation>
    <scope>NUCLEOTIDE SEQUENCE [LARGE SCALE GENOMIC DNA]</scope>
    <source>
        <strain evidence="2 3">MMS-RI-1</strain>
    </source>
</reference>
<dbReference type="PROSITE" id="PS50943">
    <property type="entry name" value="HTH_CROC1"/>
    <property type="match status" value="1"/>
</dbReference>
<accession>A0AAF1D7K0</accession>